<reference evidence="2 3" key="1">
    <citation type="journal article" date="2006" name="Nature">
        <title>Global trends of whole-genome duplications revealed by the ciliate Paramecium tetraurelia.</title>
        <authorList>
            <consortium name="Genoscope"/>
            <person name="Aury J.-M."/>
            <person name="Jaillon O."/>
            <person name="Duret L."/>
            <person name="Noel B."/>
            <person name="Jubin C."/>
            <person name="Porcel B.M."/>
            <person name="Segurens B."/>
            <person name="Daubin V."/>
            <person name="Anthouard V."/>
            <person name="Aiach N."/>
            <person name="Arnaiz O."/>
            <person name="Billaut A."/>
            <person name="Beisson J."/>
            <person name="Blanc I."/>
            <person name="Bouhouche K."/>
            <person name="Camara F."/>
            <person name="Duharcourt S."/>
            <person name="Guigo R."/>
            <person name="Gogendeau D."/>
            <person name="Katinka M."/>
            <person name="Keller A.-M."/>
            <person name="Kissmehl R."/>
            <person name="Klotz C."/>
            <person name="Koll F."/>
            <person name="Le Moue A."/>
            <person name="Lepere C."/>
            <person name="Malinsky S."/>
            <person name="Nowacki M."/>
            <person name="Nowak J.K."/>
            <person name="Plattner H."/>
            <person name="Poulain J."/>
            <person name="Ruiz F."/>
            <person name="Serrano V."/>
            <person name="Zagulski M."/>
            <person name="Dessen P."/>
            <person name="Betermier M."/>
            <person name="Weissenbach J."/>
            <person name="Scarpelli C."/>
            <person name="Schachter V."/>
            <person name="Sperling L."/>
            <person name="Meyer E."/>
            <person name="Cohen J."/>
            <person name="Wincker P."/>
        </authorList>
    </citation>
    <scope>NUCLEOTIDE SEQUENCE [LARGE SCALE GENOMIC DNA]</scope>
    <source>
        <strain evidence="2 3">Stock d4-2</strain>
    </source>
</reference>
<dbReference type="EMBL" id="CT868680">
    <property type="protein sequence ID" value="CAK95032.1"/>
    <property type="molecule type" value="Genomic_DNA"/>
</dbReference>
<dbReference type="InParanoid" id="A0EI91"/>
<evidence type="ECO:0000256" key="1">
    <source>
        <dbReference type="SAM" id="Phobius"/>
    </source>
</evidence>
<keyword evidence="3" id="KW-1185">Reference proteome</keyword>
<name>A0EI91_PARTE</name>
<dbReference type="GeneID" id="5048190"/>
<sequence>MNKNQEKPSSMQDKERMIEPLCKPNYKQKTITMLLKLICTIELCLNTTKKLKQVSRLQVYSLNPVSNHMLNQKQEFDQQLHYIHKSISLSKFLFIFVQCIQFTYIGIYMQICFLLQEECLI</sequence>
<evidence type="ECO:0000313" key="2">
    <source>
        <dbReference type="EMBL" id="CAK95032.1"/>
    </source>
</evidence>
<evidence type="ECO:0008006" key="4">
    <source>
        <dbReference type="Google" id="ProtNLM"/>
    </source>
</evidence>
<dbReference type="KEGG" id="ptm:GSPATT00027361001"/>
<keyword evidence="1" id="KW-0472">Membrane</keyword>
<keyword evidence="1" id="KW-0812">Transmembrane</keyword>
<evidence type="ECO:0000313" key="3">
    <source>
        <dbReference type="Proteomes" id="UP000000600"/>
    </source>
</evidence>
<dbReference type="RefSeq" id="XP_001462405.1">
    <property type="nucleotide sequence ID" value="XM_001462368.1"/>
</dbReference>
<gene>
    <name evidence="2" type="ORF">GSPATT00027361001</name>
</gene>
<organism evidence="2 3">
    <name type="scientific">Paramecium tetraurelia</name>
    <dbReference type="NCBI Taxonomy" id="5888"/>
    <lineage>
        <taxon>Eukaryota</taxon>
        <taxon>Sar</taxon>
        <taxon>Alveolata</taxon>
        <taxon>Ciliophora</taxon>
        <taxon>Intramacronucleata</taxon>
        <taxon>Oligohymenophorea</taxon>
        <taxon>Peniculida</taxon>
        <taxon>Parameciidae</taxon>
        <taxon>Paramecium</taxon>
    </lineage>
</organism>
<feature type="transmembrane region" description="Helical" evidence="1">
    <location>
        <begin position="92"/>
        <end position="116"/>
    </location>
</feature>
<protein>
    <recommendedName>
        <fullName evidence="4">Transmembrane protein</fullName>
    </recommendedName>
</protein>
<dbReference type="HOGENOM" id="CLU_2042627_0_0_1"/>
<dbReference type="Proteomes" id="UP000000600">
    <property type="component" value="Unassembled WGS sequence"/>
</dbReference>
<proteinExistence type="predicted"/>
<accession>A0EI91</accession>
<keyword evidence="1" id="KW-1133">Transmembrane helix</keyword>
<dbReference type="AlphaFoldDB" id="A0EI91"/>